<sequence length="328" mass="37927">MKNVSVDTTAVNDSRLQTAVLFLVFNRPDTTAKVFEAIRKARPPRLYVAADGPRASRSGEWEIVAEVRAIATAVDWDCEVKTLFRERNLGCKNAVSSAITWFFEHEEQGVILEDDCLPHPDFFMFCETLLKRYAGDTRISTITGNNFQNGIARGDASYYFSRYSHIWGWATWERAWGQADMDLEFWPVWKKSRAWANFWSDKTARRYWERIFDRMRLAEIDTWDYPWMASVWYHGGLTAVPNVNLVSNIGFGPDATHTQRDDSPLANLQAESIGDLQHPIKIEQNEEADRYTFEHLFGGGFLRFPNSLLRFPRRAVGVTYRFLKRALA</sequence>
<dbReference type="GO" id="GO:0016740">
    <property type="term" value="F:transferase activity"/>
    <property type="evidence" value="ECO:0007669"/>
    <property type="project" value="UniProtKB-KW"/>
</dbReference>
<evidence type="ECO:0000313" key="1">
    <source>
        <dbReference type="EMBL" id="EED35884.1"/>
    </source>
</evidence>
<proteinExistence type="predicted"/>
<organism evidence="1 2">
    <name type="scientific">Luminiphilus syltensis NOR5-1B</name>
    <dbReference type="NCBI Taxonomy" id="565045"/>
    <lineage>
        <taxon>Bacteria</taxon>
        <taxon>Pseudomonadati</taxon>
        <taxon>Pseudomonadota</taxon>
        <taxon>Gammaproteobacteria</taxon>
        <taxon>Cellvibrionales</taxon>
        <taxon>Halieaceae</taxon>
        <taxon>Luminiphilus</taxon>
    </lineage>
</organism>
<dbReference type="OrthoDB" id="5180856at2"/>
<dbReference type="Gene3D" id="3.90.550.10">
    <property type="entry name" value="Spore Coat Polysaccharide Biosynthesis Protein SpsA, Chain A"/>
    <property type="match status" value="1"/>
</dbReference>
<dbReference type="eggNOG" id="COG1216">
    <property type="taxonomic scope" value="Bacteria"/>
</dbReference>
<dbReference type="RefSeq" id="WP_009020630.1">
    <property type="nucleotide sequence ID" value="NZ_DS999411.1"/>
</dbReference>
<accession>B8KUZ5</accession>
<dbReference type="InterPro" id="IPR029044">
    <property type="entry name" value="Nucleotide-diphossugar_trans"/>
</dbReference>
<dbReference type="Proteomes" id="UP000004699">
    <property type="component" value="Unassembled WGS sequence"/>
</dbReference>
<dbReference type="AlphaFoldDB" id="B8KUZ5"/>
<gene>
    <name evidence="1" type="ORF">NOR51B_1831</name>
</gene>
<dbReference type="STRING" id="565045.NOR51B_1831"/>
<reference evidence="2" key="1">
    <citation type="journal article" date="2013" name="BMC Microbiol.">
        <title>Taxonomy and evolution of bacteriochlorophyll a-containing members of the OM60/NOR5 clade of marine gammaproteobacteria: description of Luminiphilus syltensis gen. nov., sp. nov., reclassification of Haliea rubra as Pseudohaliea rubra gen. nov., comb. nov., and emendation of Chromatocurvus halotolerans.</title>
        <authorList>
            <person name="Spring S."/>
            <person name="Riedel T."/>
            <person name="Sproer C."/>
            <person name="Yan S."/>
            <person name="Harder J."/>
            <person name="Fuchs B.M."/>
        </authorList>
    </citation>
    <scope>NUCLEOTIDE SEQUENCE [LARGE SCALE GENOMIC DNA]</scope>
    <source>
        <strain evidence="2">NOR51-B</strain>
    </source>
</reference>
<dbReference type="HOGENOM" id="CLU_054735_0_0_6"/>
<keyword evidence="2" id="KW-1185">Reference proteome</keyword>
<keyword evidence="1" id="KW-0808">Transferase</keyword>
<dbReference type="SUPFAM" id="SSF53448">
    <property type="entry name" value="Nucleotide-diphospho-sugar transferases"/>
    <property type="match status" value="1"/>
</dbReference>
<name>B8KUZ5_9GAMM</name>
<protein>
    <submittedName>
        <fullName evidence="1">Protein containing nucleotide-diphospho-sugar transferase domain</fullName>
    </submittedName>
</protein>
<dbReference type="EMBL" id="DS999411">
    <property type="protein sequence ID" value="EED35884.1"/>
    <property type="molecule type" value="Genomic_DNA"/>
</dbReference>
<evidence type="ECO:0000313" key="2">
    <source>
        <dbReference type="Proteomes" id="UP000004699"/>
    </source>
</evidence>